<evidence type="ECO:0000313" key="3">
    <source>
        <dbReference type="EMBL" id="GBG93496.1"/>
    </source>
</evidence>
<comment type="caution">
    <text evidence="3">The sequence shown here is derived from an EMBL/GenBank/DDBJ whole genome shotgun (WGS) entry which is preliminary data.</text>
</comment>
<evidence type="ECO:0000313" key="4">
    <source>
        <dbReference type="Proteomes" id="UP000265515"/>
    </source>
</evidence>
<dbReference type="SUPFAM" id="SSF54236">
    <property type="entry name" value="Ubiquitin-like"/>
    <property type="match status" value="1"/>
</dbReference>
<dbReference type="InterPro" id="IPR000626">
    <property type="entry name" value="Ubiquitin-like_dom"/>
</dbReference>
<dbReference type="Pfam" id="PF00240">
    <property type="entry name" value="ubiquitin"/>
    <property type="match status" value="1"/>
</dbReference>
<dbReference type="Gramene" id="GBG93496">
    <property type="protein sequence ID" value="GBG93496"/>
    <property type="gene ID" value="CBR_g72019"/>
</dbReference>
<name>A0A388MG12_CHABU</name>
<accession>A0A388MG12</accession>
<feature type="region of interest" description="Disordered" evidence="1">
    <location>
        <begin position="1"/>
        <end position="22"/>
    </location>
</feature>
<dbReference type="STRING" id="69332.A0A388MG12"/>
<dbReference type="Proteomes" id="UP000265515">
    <property type="component" value="Unassembled WGS sequence"/>
</dbReference>
<evidence type="ECO:0000256" key="1">
    <source>
        <dbReference type="SAM" id="MobiDB-lite"/>
    </source>
</evidence>
<sequence length="107" mass="12258">MDTGCPHHPPPMTPMSPPDPDYPVEGKMTIYVRMWGKKTIEIRNISPYAKVQSLKELIYGAEKLCVWHQRLVYGGVELEDSFTLHDHNIPDGQQLYLFLRNAEGESC</sequence>
<feature type="compositionally biased region" description="Pro residues" evidence="1">
    <location>
        <begin position="7"/>
        <end position="21"/>
    </location>
</feature>
<keyword evidence="4" id="KW-1185">Reference proteome</keyword>
<dbReference type="EMBL" id="BFEA01002027">
    <property type="protein sequence ID" value="GBG93496.1"/>
    <property type="molecule type" value="Genomic_DNA"/>
</dbReference>
<feature type="domain" description="Ubiquitin-like" evidence="2">
    <location>
        <begin position="28"/>
        <end position="104"/>
    </location>
</feature>
<dbReference type="SMART" id="SM00213">
    <property type="entry name" value="UBQ"/>
    <property type="match status" value="1"/>
</dbReference>
<dbReference type="Gene3D" id="3.10.20.90">
    <property type="entry name" value="Phosphatidylinositol 3-kinase Catalytic Subunit, Chain A, domain 1"/>
    <property type="match status" value="1"/>
</dbReference>
<dbReference type="PROSITE" id="PS50053">
    <property type="entry name" value="UBIQUITIN_2"/>
    <property type="match status" value="1"/>
</dbReference>
<gene>
    <name evidence="3" type="ORF">CBR_g72019</name>
</gene>
<proteinExistence type="predicted"/>
<organism evidence="3 4">
    <name type="scientific">Chara braunii</name>
    <name type="common">Braun's stonewort</name>
    <dbReference type="NCBI Taxonomy" id="69332"/>
    <lineage>
        <taxon>Eukaryota</taxon>
        <taxon>Viridiplantae</taxon>
        <taxon>Streptophyta</taxon>
        <taxon>Charophyceae</taxon>
        <taxon>Charales</taxon>
        <taxon>Characeae</taxon>
        <taxon>Chara</taxon>
    </lineage>
</organism>
<dbReference type="AlphaFoldDB" id="A0A388MG12"/>
<reference evidence="3 4" key="1">
    <citation type="journal article" date="2018" name="Cell">
        <title>The Chara Genome: Secondary Complexity and Implications for Plant Terrestrialization.</title>
        <authorList>
            <person name="Nishiyama T."/>
            <person name="Sakayama H."/>
            <person name="Vries J.D."/>
            <person name="Buschmann H."/>
            <person name="Saint-Marcoux D."/>
            <person name="Ullrich K.K."/>
            <person name="Haas F.B."/>
            <person name="Vanderstraeten L."/>
            <person name="Becker D."/>
            <person name="Lang D."/>
            <person name="Vosolsobe S."/>
            <person name="Rombauts S."/>
            <person name="Wilhelmsson P.K.I."/>
            <person name="Janitza P."/>
            <person name="Kern R."/>
            <person name="Heyl A."/>
            <person name="Rumpler F."/>
            <person name="Villalobos L.I.A.C."/>
            <person name="Clay J.M."/>
            <person name="Skokan R."/>
            <person name="Toyoda A."/>
            <person name="Suzuki Y."/>
            <person name="Kagoshima H."/>
            <person name="Schijlen E."/>
            <person name="Tajeshwar N."/>
            <person name="Catarino B."/>
            <person name="Hetherington A.J."/>
            <person name="Saltykova A."/>
            <person name="Bonnot C."/>
            <person name="Breuninger H."/>
            <person name="Symeonidi A."/>
            <person name="Radhakrishnan G.V."/>
            <person name="Van Nieuwerburgh F."/>
            <person name="Deforce D."/>
            <person name="Chang C."/>
            <person name="Karol K.G."/>
            <person name="Hedrich R."/>
            <person name="Ulvskov P."/>
            <person name="Glockner G."/>
            <person name="Delwiche C.F."/>
            <person name="Petrasek J."/>
            <person name="Van de Peer Y."/>
            <person name="Friml J."/>
            <person name="Beilby M."/>
            <person name="Dolan L."/>
            <person name="Kohara Y."/>
            <person name="Sugano S."/>
            <person name="Fujiyama A."/>
            <person name="Delaux P.-M."/>
            <person name="Quint M."/>
            <person name="TheiBen G."/>
            <person name="Hagemann M."/>
            <person name="Harholt J."/>
            <person name="Dunand C."/>
            <person name="Zachgo S."/>
            <person name="Langdale J."/>
            <person name="Maumus F."/>
            <person name="Straeten D.V.D."/>
            <person name="Gould S.B."/>
            <person name="Rensing S.A."/>
        </authorList>
    </citation>
    <scope>NUCLEOTIDE SEQUENCE [LARGE SCALE GENOMIC DNA]</scope>
    <source>
        <strain evidence="3 4">S276</strain>
    </source>
</reference>
<dbReference type="InterPro" id="IPR029071">
    <property type="entry name" value="Ubiquitin-like_domsf"/>
</dbReference>
<evidence type="ECO:0000259" key="2">
    <source>
        <dbReference type="PROSITE" id="PS50053"/>
    </source>
</evidence>
<protein>
    <recommendedName>
        <fullName evidence="2">Ubiquitin-like domain-containing protein</fullName>
    </recommendedName>
</protein>